<dbReference type="Proteomes" id="UP000030487">
    <property type="component" value="Unassembled WGS sequence"/>
</dbReference>
<name>A0ABR4Y4S9_9BACI</name>
<dbReference type="EMBL" id="JPVR01000050">
    <property type="protein sequence ID" value="KGR89191.1"/>
    <property type="molecule type" value="Genomic_DNA"/>
</dbReference>
<comment type="caution">
    <text evidence="1">The sequence shown here is derived from an EMBL/GenBank/DDBJ whole genome shotgun (WGS) entry which is preliminary data.</text>
</comment>
<sequence>MLQGKCVDTGGSTNLTKGELYYLFPHGGHAYCASRFPRPGSHFGTYQKNHFELVDVSIDTPMQVLNKYLARVVKPPSHFYRIDEEYIITEPRADGYYSVFFKHRPDGSPIGAYKRTECFERIVNHEESVKDTATIFEVGDIVEIIDASLIRHKHYENGEQATVIENFYGCISIKRNELVDRKDISSVLLIGDELQVIRKVGSRPVLEAVMVNDKQEKVNQTTKIECEISEIVKLPVKK</sequence>
<dbReference type="RefSeq" id="WP_036075075.1">
    <property type="nucleotide sequence ID" value="NZ_AVCW01000032.1"/>
</dbReference>
<keyword evidence="2" id="KW-1185">Reference proteome</keyword>
<proteinExistence type="predicted"/>
<reference evidence="1 2" key="1">
    <citation type="submission" date="2014-02" db="EMBL/GenBank/DDBJ databases">
        <title>Draft genome sequence of Lysinibacillus boronitolerans NBRC 103108.</title>
        <authorList>
            <person name="Zhang F."/>
            <person name="Wang G."/>
            <person name="Zhang L."/>
        </authorList>
    </citation>
    <scope>NUCLEOTIDE SEQUENCE [LARGE SCALE GENOMIC DNA]</scope>
    <source>
        <strain evidence="1 2">NBRC 103108</strain>
    </source>
</reference>
<protein>
    <submittedName>
        <fullName evidence="1">Uncharacterized protein</fullName>
    </submittedName>
</protein>
<accession>A0ABR4Y4S9</accession>
<evidence type="ECO:0000313" key="2">
    <source>
        <dbReference type="Proteomes" id="UP000030487"/>
    </source>
</evidence>
<organism evidence="1 2">
    <name type="scientific">Lysinibacillus boronitolerans JCM 21713 = 10a = NBRC 103108</name>
    <dbReference type="NCBI Taxonomy" id="1294264"/>
    <lineage>
        <taxon>Bacteria</taxon>
        <taxon>Bacillati</taxon>
        <taxon>Bacillota</taxon>
        <taxon>Bacilli</taxon>
        <taxon>Bacillales</taxon>
        <taxon>Bacillaceae</taxon>
        <taxon>Lysinibacillus</taxon>
    </lineage>
</organism>
<gene>
    <name evidence="1" type="ORF">CD31_01080</name>
</gene>
<evidence type="ECO:0000313" key="1">
    <source>
        <dbReference type="EMBL" id="KGR89191.1"/>
    </source>
</evidence>